<keyword evidence="14 16" id="KW-0234">DNA repair</keyword>
<dbReference type="InterPro" id="IPR053848">
    <property type="entry name" value="IMS_HHH_1"/>
</dbReference>
<dbReference type="Gene3D" id="3.30.1490.100">
    <property type="entry name" value="DNA polymerase, Y-family, little finger domain"/>
    <property type="match status" value="1"/>
</dbReference>
<dbReference type="InterPro" id="IPR001126">
    <property type="entry name" value="UmuC"/>
</dbReference>
<sequence length="369" mass="41986">MEQADIRKIIHIDMDAFYASVEQRDFPEYRGKPVIVGGSPEGRGVVAAASYEVRKFGVHSAMPAAKAVRLCPQAIFVKPRFEVYRKVSQKIREIFFEYTDLVEPLSLDEAYLDVTENHINLPSATLIAKRIRKQIKEKTRLTASAGVAPNKFLAKIASDLEKPDGLAVILPQDAEDFLEKLEIGEFHGIGDATESKMKSLGIYNGSDLKEWSEIELVNTFGKTGRYYYRIVRGIDSREVKTDRIRKSIGKERTFSEDIEDMGWIKNFLRELSSKISKRMKEKRTAGKTVTLKVRYDDFETITRSNSYSHYINTTDDIANTAISLLEETEVGDRKVRLLGITLSNLNLSEKGRFRQLEIPFHETSRTKTG</sequence>
<comment type="subunit">
    <text evidence="3 16">Monomer.</text>
</comment>
<evidence type="ECO:0000313" key="18">
    <source>
        <dbReference type="EMBL" id="NGP87543.1"/>
    </source>
</evidence>
<dbReference type="SUPFAM" id="SSF100879">
    <property type="entry name" value="Lesion bypass DNA polymerase (Y-family), little finger domain"/>
    <property type="match status" value="1"/>
</dbReference>
<dbReference type="GO" id="GO:0009432">
    <property type="term" value="P:SOS response"/>
    <property type="evidence" value="ECO:0007669"/>
    <property type="project" value="TreeGrafter"/>
</dbReference>
<dbReference type="EC" id="2.7.7.7" evidence="16"/>
<accession>A0A6M1T4F1</accession>
<dbReference type="InterPro" id="IPR017961">
    <property type="entry name" value="DNA_pol_Y-fam_little_finger"/>
</dbReference>
<organism evidence="18 19">
    <name type="scientific">Fodinibius halophilus</name>
    <dbReference type="NCBI Taxonomy" id="1736908"/>
    <lineage>
        <taxon>Bacteria</taxon>
        <taxon>Pseudomonadati</taxon>
        <taxon>Balneolota</taxon>
        <taxon>Balneolia</taxon>
        <taxon>Balneolales</taxon>
        <taxon>Balneolaceae</taxon>
        <taxon>Fodinibius</taxon>
    </lineage>
</organism>
<comment type="function">
    <text evidence="16">Poorly processive, error-prone DNA polymerase involved in untargeted mutagenesis. Copies undamaged DNA at stalled replication forks, which arise in vivo from mismatched or misaligned primer ends. These misaligned primers can be extended by PolIV. Exhibits no 3'-5' exonuclease (proofreading) activity. May be involved in translesional synthesis, in conjunction with the beta clamp from PolIII.</text>
</comment>
<dbReference type="GO" id="GO:0003887">
    <property type="term" value="F:DNA-directed DNA polymerase activity"/>
    <property type="evidence" value="ECO:0007669"/>
    <property type="project" value="UniProtKB-UniRule"/>
</dbReference>
<dbReference type="Pfam" id="PF00817">
    <property type="entry name" value="IMS"/>
    <property type="match status" value="1"/>
</dbReference>
<evidence type="ECO:0000256" key="10">
    <source>
        <dbReference type="ARBA" id="ARBA00022763"/>
    </source>
</evidence>
<keyword evidence="10 16" id="KW-0227">DNA damage</keyword>
<reference evidence="18 19" key="1">
    <citation type="submission" date="2020-02" db="EMBL/GenBank/DDBJ databases">
        <title>Aliifodinibius halophilus 2W32, complete genome.</title>
        <authorList>
            <person name="Li Y."/>
            <person name="Wu S."/>
        </authorList>
    </citation>
    <scope>NUCLEOTIDE SEQUENCE [LARGE SCALE GENOMIC DNA]</scope>
    <source>
        <strain evidence="18 19">2W32</strain>
    </source>
</reference>
<evidence type="ECO:0000256" key="15">
    <source>
        <dbReference type="ARBA" id="ARBA00049244"/>
    </source>
</evidence>
<dbReference type="Pfam" id="PF11799">
    <property type="entry name" value="IMS_C"/>
    <property type="match status" value="1"/>
</dbReference>
<dbReference type="NCBIfam" id="NF002677">
    <property type="entry name" value="PRK02406.1"/>
    <property type="match status" value="1"/>
</dbReference>
<evidence type="ECO:0000256" key="11">
    <source>
        <dbReference type="ARBA" id="ARBA00022842"/>
    </source>
</evidence>
<dbReference type="GO" id="GO:0006281">
    <property type="term" value="P:DNA repair"/>
    <property type="evidence" value="ECO:0007669"/>
    <property type="project" value="UniProtKB-UniRule"/>
</dbReference>
<dbReference type="EMBL" id="JAALLS010000003">
    <property type="protein sequence ID" value="NGP87543.1"/>
    <property type="molecule type" value="Genomic_DNA"/>
</dbReference>
<comment type="catalytic activity">
    <reaction evidence="15 16">
        <text>DNA(n) + a 2'-deoxyribonucleoside 5'-triphosphate = DNA(n+1) + diphosphate</text>
        <dbReference type="Rhea" id="RHEA:22508"/>
        <dbReference type="Rhea" id="RHEA-COMP:17339"/>
        <dbReference type="Rhea" id="RHEA-COMP:17340"/>
        <dbReference type="ChEBI" id="CHEBI:33019"/>
        <dbReference type="ChEBI" id="CHEBI:61560"/>
        <dbReference type="ChEBI" id="CHEBI:173112"/>
        <dbReference type="EC" id="2.7.7.7"/>
    </reaction>
</comment>
<feature type="binding site" evidence="16">
    <location>
        <position position="13"/>
    </location>
    <ligand>
        <name>Mg(2+)</name>
        <dbReference type="ChEBI" id="CHEBI:18420"/>
    </ligand>
</feature>
<dbReference type="RefSeq" id="WP_165266391.1">
    <property type="nucleotide sequence ID" value="NZ_JAALLS010000003.1"/>
</dbReference>
<dbReference type="InterPro" id="IPR050116">
    <property type="entry name" value="DNA_polymerase-Y"/>
</dbReference>
<dbReference type="PANTHER" id="PTHR11076">
    <property type="entry name" value="DNA REPAIR POLYMERASE UMUC / TRANSFERASE FAMILY MEMBER"/>
    <property type="match status" value="1"/>
</dbReference>
<keyword evidence="4 16" id="KW-0515">Mutator protein</keyword>
<dbReference type="AlphaFoldDB" id="A0A6M1T4F1"/>
<dbReference type="FunFam" id="3.30.1490.100:FF:000004">
    <property type="entry name" value="DNA polymerase IV"/>
    <property type="match status" value="1"/>
</dbReference>
<keyword evidence="6 16" id="KW-0808">Transferase</keyword>
<gene>
    <name evidence="16 18" type="primary">dinB</name>
    <name evidence="18" type="ORF">G3569_04185</name>
</gene>
<keyword evidence="8 16" id="KW-0235">DNA replication</keyword>
<dbReference type="InterPro" id="IPR036775">
    <property type="entry name" value="DNA_pol_Y-fam_lit_finger_sf"/>
</dbReference>
<evidence type="ECO:0000313" key="19">
    <source>
        <dbReference type="Proteomes" id="UP000479132"/>
    </source>
</evidence>
<evidence type="ECO:0000256" key="7">
    <source>
        <dbReference type="ARBA" id="ARBA00022695"/>
    </source>
</evidence>
<evidence type="ECO:0000256" key="6">
    <source>
        <dbReference type="ARBA" id="ARBA00022679"/>
    </source>
</evidence>
<dbReference type="FunFam" id="3.40.1170.60:FF:000001">
    <property type="entry name" value="DNA polymerase IV"/>
    <property type="match status" value="1"/>
</dbReference>
<dbReference type="InterPro" id="IPR043128">
    <property type="entry name" value="Rev_trsase/Diguanyl_cyclase"/>
</dbReference>
<dbReference type="PANTHER" id="PTHR11076:SF33">
    <property type="entry name" value="DNA POLYMERASE KAPPA"/>
    <property type="match status" value="1"/>
</dbReference>
<dbReference type="NCBIfam" id="NF010731">
    <property type="entry name" value="PRK14133.1"/>
    <property type="match status" value="1"/>
</dbReference>
<dbReference type="InterPro" id="IPR022880">
    <property type="entry name" value="DNApol_IV"/>
</dbReference>
<dbReference type="Gene3D" id="3.40.1170.60">
    <property type="match status" value="1"/>
</dbReference>
<evidence type="ECO:0000256" key="2">
    <source>
        <dbReference type="ARBA" id="ARBA00010945"/>
    </source>
</evidence>
<dbReference type="Pfam" id="PF21999">
    <property type="entry name" value="IMS_HHH_1"/>
    <property type="match status" value="1"/>
</dbReference>
<comment type="similarity">
    <text evidence="2 16">Belongs to the DNA polymerase type-Y family.</text>
</comment>
<keyword evidence="12 16" id="KW-0239">DNA-directed DNA polymerase</keyword>
<dbReference type="Proteomes" id="UP000479132">
    <property type="component" value="Unassembled WGS sequence"/>
</dbReference>
<protein>
    <recommendedName>
        <fullName evidence="16">DNA polymerase IV</fullName>
        <shortName evidence="16">Pol IV</shortName>
        <ecNumber evidence="16">2.7.7.7</ecNumber>
    </recommendedName>
</protein>
<dbReference type="GO" id="GO:0005829">
    <property type="term" value="C:cytosol"/>
    <property type="evidence" value="ECO:0007669"/>
    <property type="project" value="TreeGrafter"/>
</dbReference>
<comment type="cofactor">
    <cofactor evidence="16">
        <name>Mg(2+)</name>
        <dbReference type="ChEBI" id="CHEBI:18420"/>
    </cofactor>
    <text evidence="16">Binds 2 magnesium ions per subunit.</text>
</comment>
<evidence type="ECO:0000259" key="17">
    <source>
        <dbReference type="PROSITE" id="PS50173"/>
    </source>
</evidence>
<name>A0A6M1T4F1_9BACT</name>
<dbReference type="GO" id="GO:0042276">
    <property type="term" value="P:error-prone translesion synthesis"/>
    <property type="evidence" value="ECO:0007669"/>
    <property type="project" value="TreeGrafter"/>
</dbReference>
<keyword evidence="11 16" id="KW-0460">Magnesium</keyword>
<dbReference type="SUPFAM" id="SSF56672">
    <property type="entry name" value="DNA/RNA polymerases"/>
    <property type="match status" value="1"/>
</dbReference>
<keyword evidence="13 16" id="KW-0238">DNA-binding</keyword>
<keyword evidence="19" id="KW-1185">Reference proteome</keyword>
<proteinExistence type="inferred from homology"/>
<evidence type="ECO:0000256" key="3">
    <source>
        <dbReference type="ARBA" id="ARBA00011245"/>
    </source>
</evidence>
<dbReference type="HAMAP" id="MF_01113">
    <property type="entry name" value="DNApol_IV"/>
    <property type="match status" value="1"/>
</dbReference>
<feature type="binding site" evidence="16">
    <location>
        <position position="108"/>
    </location>
    <ligand>
        <name>Mg(2+)</name>
        <dbReference type="ChEBI" id="CHEBI:18420"/>
    </ligand>
</feature>
<dbReference type="GO" id="GO:0003684">
    <property type="term" value="F:damaged DNA binding"/>
    <property type="evidence" value="ECO:0007669"/>
    <property type="project" value="InterPro"/>
</dbReference>
<evidence type="ECO:0000256" key="1">
    <source>
        <dbReference type="ARBA" id="ARBA00004496"/>
    </source>
</evidence>
<keyword evidence="9 16" id="KW-0479">Metal-binding</keyword>
<feature type="domain" description="UmuC" evidence="17">
    <location>
        <begin position="9"/>
        <end position="190"/>
    </location>
</feature>
<evidence type="ECO:0000256" key="12">
    <source>
        <dbReference type="ARBA" id="ARBA00022932"/>
    </source>
</evidence>
<dbReference type="Gene3D" id="1.10.150.20">
    <property type="entry name" value="5' to 3' exonuclease, C-terminal subdomain"/>
    <property type="match status" value="1"/>
</dbReference>
<evidence type="ECO:0000256" key="9">
    <source>
        <dbReference type="ARBA" id="ARBA00022723"/>
    </source>
</evidence>
<dbReference type="GO" id="GO:0000287">
    <property type="term" value="F:magnesium ion binding"/>
    <property type="evidence" value="ECO:0007669"/>
    <property type="project" value="UniProtKB-UniRule"/>
</dbReference>
<evidence type="ECO:0000256" key="14">
    <source>
        <dbReference type="ARBA" id="ARBA00023204"/>
    </source>
</evidence>
<dbReference type="GO" id="GO:0006261">
    <property type="term" value="P:DNA-templated DNA replication"/>
    <property type="evidence" value="ECO:0007669"/>
    <property type="project" value="UniProtKB-UniRule"/>
</dbReference>
<evidence type="ECO:0000256" key="5">
    <source>
        <dbReference type="ARBA" id="ARBA00022490"/>
    </source>
</evidence>
<evidence type="ECO:0000256" key="8">
    <source>
        <dbReference type="ARBA" id="ARBA00022705"/>
    </source>
</evidence>
<keyword evidence="7 16" id="KW-0548">Nucleotidyltransferase</keyword>
<comment type="caution">
    <text evidence="18">The sequence shown here is derived from an EMBL/GenBank/DDBJ whole genome shotgun (WGS) entry which is preliminary data.</text>
</comment>
<evidence type="ECO:0000256" key="4">
    <source>
        <dbReference type="ARBA" id="ARBA00022457"/>
    </source>
</evidence>
<dbReference type="PROSITE" id="PS50173">
    <property type="entry name" value="UMUC"/>
    <property type="match status" value="1"/>
</dbReference>
<dbReference type="InterPro" id="IPR043502">
    <property type="entry name" value="DNA/RNA_pol_sf"/>
</dbReference>
<dbReference type="CDD" id="cd03586">
    <property type="entry name" value="PolY_Pol_IV_kappa"/>
    <property type="match status" value="1"/>
</dbReference>
<evidence type="ECO:0000256" key="16">
    <source>
        <dbReference type="HAMAP-Rule" id="MF_01113"/>
    </source>
</evidence>
<evidence type="ECO:0000256" key="13">
    <source>
        <dbReference type="ARBA" id="ARBA00023125"/>
    </source>
</evidence>
<comment type="subcellular location">
    <subcellularLocation>
        <location evidence="1 16">Cytoplasm</location>
    </subcellularLocation>
</comment>
<feature type="site" description="Substrate discrimination" evidence="16">
    <location>
        <position position="18"/>
    </location>
</feature>
<keyword evidence="5 16" id="KW-0963">Cytoplasm</keyword>
<dbReference type="Gene3D" id="3.30.70.270">
    <property type="match status" value="1"/>
</dbReference>
<feature type="active site" evidence="16">
    <location>
        <position position="109"/>
    </location>
</feature>